<dbReference type="InterPro" id="IPR013486">
    <property type="entry name" value="SpoIID/LytB"/>
</dbReference>
<dbReference type="EMBL" id="UOEI01000227">
    <property type="protein sequence ID" value="VAV98249.1"/>
    <property type="molecule type" value="Genomic_DNA"/>
</dbReference>
<proteinExistence type="predicted"/>
<evidence type="ECO:0000313" key="2">
    <source>
        <dbReference type="EMBL" id="VAV98249.1"/>
    </source>
</evidence>
<feature type="domain" description="Sporulation stage II protein D amidase enhancer LytB N-terminal" evidence="1">
    <location>
        <begin position="67"/>
        <end position="164"/>
    </location>
</feature>
<dbReference type="GO" id="GO:0030435">
    <property type="term" value="P:sporulation resulting in formation of a cellular spore"/>
    <property type="evidence" value="ECO:0007669"/>
    <property type="project" value="InterPro"/>
</dbReference>
<dbReference type="NCBIfam" id="TIGR02669">
    <property type="entry name" value="SpoIID_LytB"/>
    <property type="match status" value="1"/>
</dbReference>
<name>A0A3B0S1U6_9ZZZZ</name>
<evidence type="ECO:0000259" key="1">
    <source>
        <dbReference type="Pfam" id="PF08486"/>
    </source>
</evidence>
<organism evidence="2">
    <name type="scientific">hydrothermal vent metagenome</name>
    <dbReference type="NCBI Taxonomy" id="652676"/>
    <lineage>
        <taxon>unclassified sequences</taxon>
        <taxon>metagenomes</taxon>
        <taxon>ecological metagenomes</taxon>
    </lineage>
</organism>
<protein>
    <submittedName>
        <fullName evidence="2">Stage II sporulation protein D (SpoIID)</fullName>
    </submittedName>
</protein>
<reference evidence="2" key="1">
    <citation type="submission" date="2018-06" db="EMBL/GenBank/DDBJ databases">
        <authorList>
            <person name="Zhirakovskaya E."/>
        </authorList>
    </citation>
    <scope>NUCLEOTIDE SEQUENCE</scope>
</reference>
<gene>
    <name evidence="2" type="ORF">MNBD_ACTINO01-466</name>
</gene>
<dbReference type="AlphaFoldDB" id="A0A3B0S1U6"/>
<sequence length="448" mass="47840">MNCRPVAVVVAVVTIVTAVGVGVAGPAVAGPVVDKQVQTIELVAIDDARFIFDGRPYTGPIRLTIYDDGIAVTEIVSMTTYLEGIAEMPFSWAGEALKAQAVAARTYLARRLLPGRRGDAASHEYDICATNRCQVYRGVQLIEGSGGDRWREAIRSTDGEVLLYEGRPIEAVFTSMVGSRSRANQDVWSSDPLPYLQAVDSPEIGVAPYAQWQVEITTRQFVEILRADGFDVGGALLSMTVDDPPEGLGRTNITVETEHGTISILAPALKGVFSRRGDELYPGALPARLGDGRKLPEPLLSYTYEITLESQPGSAVDPLLPQSDRSGRDSIVFDGEGWGHGVGMSQWGARIMADNGDSYDQILSHYYSGLTPQQAPDVVPDDVVVGLATDLPGVSVEVDGRAVVLVNGVPAGLVGSGSWIVRDTSGGLDLLPIDGAAPSPITRRVWPR</sequence>
<dbReference type="InterPro" id="IPR013693">
    <property type="entry name" value="SpoIID/LytB_N"/>
</dbReference>
<accession>A0A3B0S1U6</accession>
<dbReference type="Pfam" id="PF08486">
    <property type="entry name" value="SpoIID"/>
    <property type="match status" value="1"/>
</dbReference>